<dbReference type="InterPro" id="IPR043749">
    <property type="entry name" value="DUF5694"/>
</dbReference>
<dbReference type="Proteomes" id="UP000053464">
    <property type="component" value="Unassembled WGS sequence"/>
</dbReference>
<proteinExistence type="predicted"/>
<evidence type="ECO:0000313" key="2">
    <source>
        <dbReference type="EMBL" id="KLE35008.1"/>
    </source>
</evidence>
<dbReference type="Pfam" id="PF18950">
    <property type="entry name" value="DUF5694"/>
    <property type="match status" value="1"/>
</dbReference>
<name>A0A0G9N0D9_9SPHN</name>
<dbReference type="OrthoDB" id="69432at2"/>
<gene>
    <name evidence="2" type="ORF">AAW00_00435</name>
</gene>
<comment type="caution">
    <text evidence="2">The sequence shown here is derived from an EMBL/GenBank/DDBJ whole genome shotgun (WGS) entry which is preliminary data.</text>
</comment>
<protein>
    <recommendedName>
        <fullName evidence="4">TraB/GumN family protein</fullName>
    </recommendedName>
</protein>
<keyword evidence="3" id="KW-1185">Reference proteome</keyword>
<reference evidence="2 3" key="1">
    <citation type="submission" date="2015-04" db="EMBL/GenBank/DDBJ databases">
        <title>The draft genome sequence of Erythrobacter luteus KA37.</title>
        <authorList>
            <person name="Zhuang L."/>
            <person name="Liu Y."/>
            <person name="Shao Z."/>
        </authorList>
    </citation>
    <scope>NUCLEOTIDE SEQUENCE [LARGE SCALE GENOMIC DNA]</scope>
    <source>
        <strain evidence="2 3">KA37</strain>
    </source>
</reference>
<feature type="chain" id="PRO_5002580757" description="TraB/GumN family protein" evidence="1">
    <location>
        <begin position="24"/>
        <end position="369"/>
    </location>
</feature>
<feature type="signal peptide" evidence="1">
    <location>
        <begin position="1"/>
        <end position="23"/>
    </location>
</feature>
<dbReference type="AlphaFoldDB" id="A0A0G9N0D9"/>
<sequence length="369" mass="40092">MERTPRALLALAALALSNSPALAQDDRPGAATEYADAAARERGNLSQLAVLGTSHLSSLPDDFDTARFDALLDRLAAWAPDRIAIESIGGAECAYLRDYAFAYPDVAETYCLNPAPALAALGMTQPAAAEELEAMLAEAAADRPAAERRRLALLFLATGNPTSAAVQWLRLPPEERVAQGPLTADLAAYLDRRLTRQNEDNIIAAPLAARLGHERVWPVDEQRGVRWLTPIAEEDFGAEMMALWNNPATQERMGNLTGWDARVAAGEPVIDWYRYMNSPTEQRLAVQGDFAAAAGSTLPRGAGRQYFAYWEMRNMRMAANVREVLGDGYRVLAVVGASHKPYYERYLGMTSDVEIADLDAILAAEANGG</sequence>
<evidence type="ECO:0000256" key="1">
    <source>
        <dbReference type="SAM" id="SignalP"/>
    </source>
</evidence>
<dbReference type="STRING" id="1581420.AAW00_00435"/>
<accession>A0A0G9N0D9</accession>
<organism evidence="2 3">
    <name type="scientific">Aurantiacibacter luteus</name>
    <dbReference type="NCBI Taxonomy" id="1581420"/>
    <lineage>
        <taxon>Bacteria</taxon>
        <taxon>Pseudomonadati</taxon>
        <taxon>Pseudomonadota</taxon>
        <taxon>Alphaproteobacteria</taxon>
        <taxon>Sphingomonadales</taxon>
        <taxon>Erythrobacteraceae</taxon>
        <taxon>Aurantiacibacter</taxon>
    </lineage>
</organism>
<keyword evidence="1" id="KW-0732">Signal</keyword>
<dbReference type="EMBL" id="LBHB01000001">
    <property type="protein sequence ID" value="KLE35008.1"/>
    <property type="molecule type" value="Genomic_DNA"/>
</dbReference>
<evidence type="ECO:0008006" key="4">
    <source>
        <dbReference type="Google" id="ProtNLM"/>
    </source>
</evidence>
<dbReference type="PATRIC" id="fig|1581420.6.peg.89"/>
<evidence type="ECO:0000313" key="3">
    <source>
        <dbReference type="Proteomes" id="UP000053464"/>
    </source>
</evidence>
<dbReference type="RefSeq" id="WP_047002409.1">
    <property type="nucleotide sequence ID" value="NZ_LBHB01000001.1"/>
</dbReference>